<dbReference type="GO" id="GO:0006606">
    <property type="term" value="P:protein import into nucleus"/>
    <property type="evidence" value="ECO:0007669"/>
    <property type="project" value="TreeGrafter"/>
</dbReference>
<organism evidence="5 6">
    <name type="scientific">Friedmanniomyces endolithicus</name>
    <dbReference type="NCBI Taxonomy" id="329885"/>
    <lineage>
        <taxon>Eukaryota</taxon>
        <taxon>Fungi</taxon>
        <taxon>Dikarya</taxon>
        <taxon>Ascomycota</taxon>
        <taxon>Pezizomycotina</taxon>
        <taxon>Dothideomycetes</taxon>
        <taxon>Dothideomycetidae</taxon>
        <taxon>Mycosphaerellales</taxon>
        <taxon>Teratosphaeriaceae</taxon>
        <taxon>Friedmanniomyces</taxon>
    </lineage>
</organism>
<evidence type="ECO:0000256" key="1">
    <source>
        <dbReference type="ARBA" id="ARBA00004123"/>
    </source>
</evidence>
<evidence type="ECO:0000313" key="5">
    <source>
        <dbReference type="EMBL" id="KAK0948840.1"/>
    </source>
</evidence>
<dbReference type="GO" id="GO:0000972">
    <property type="term" value="P:transcription-dependent tethering of RNA polymerase II gene DNA at nuclear periphery"/>
    <property type="evidence" value="ECO:0007669"/>
    <property type="project" value="TreeGrafter"/>
</dbReference>
<accession>A0AAN6JXR0</accession>
<comment type="caution">
    <text evidence="5">The sequence shown here is derived from an EMBL/GenBank/DDBJ whole genome shotgun (WGS) entry which is preliminary data.</text>
</comment>
<keyword evidence="2" id="KW-0813">Transport</keyword>
<dbReference type="GO" id="GO:0017056">
    <property type="term" value="F:structural constituent of nuclear pore"/>
    <property type="evidence" value="ECO:0007669"/>
    <property type="project" value="InterPro"/>
</dbReference>
<name>A0AAN6JXR0_9PEZI</name>
<feature type="domain" description="Nucleoporin Nup133/Nup155-like C-terminal" evidence="4">
    <location>
        <begin position="7"/>
        <end position="125"/>
    </location>
</feature>
<dbReference type="GO" id="GO:0006405">
    <property type="term" value="P:RNA export from nucleus"/>
    <property type="evidence" value="ECO:0007669"/>
    <property type="project" value="TreeGrafter"/>
</dbReference>
<dbReference type="GO" id="GO:0036228">
    <property type="term" value="P:protein localization to nuclear inner membrane"/>
    <property type="evidence" value="ECO:0007669"/>
    <property type="project" value="TreeGrafter"/>
</dbReference>
<keyword evidence="3" id="KW-0539">Nucleus</keyword>
<dbReference type="InterPro" id="IPR007187">
    <property type="entry name" value="Nucleoporin_Nup133/Nup155_C"/>
</dbReference>
<feature type="non-terminal residue" evidence="5">
    <location>
        <position position="1"/>
    </location>
</feature>
<evidence type="ECO:0000259" key="4">
    <source>
        <dbReference type="Pfam" id="PF03177"/>
    </source>
</evidence>
<dbReference type="PANTHER" id="PTHR10350:SF6">
    <property type="entry name" value="NUCLEAR PORE COMPLEX PROTEIN NUP155"/>
    <property type="match status" value="1"/>
</dbReference>
<dbReference type="InterPro" id="IPR004870">
    <property type="entry name" value="Nucleoporin_Nup155"/>
</dbReference>
<dbReference type="GO" id="GO:0044611">
    <property type="term" value="C:nuclear pore inner ring"/>
    <property type="evidence" value="ECO:0007669"/>
    <property type="project" value="TreeGrafter"/>
</dbReference>
<protein>
    <recommendedName>
        <fullName evidence="4">Nucleoporin Nup133/Nup155-like C-terminal domain-containing protein</fullName>
    </recommendedName>
</protein>
<comment type="subcellular location">
    <subcellularLocation>
        <location evidence="1">Nucleus</location>
    </subcellularLocation>
</comment>
<evidence type="ECO:0000256" key="3">
    <source>
        <dbReference type="ARBA" id="ARBA00023242"/>
    </source>
</evidence>
<evidence type="ECO:0000256" key="2">
    <source>
        <dbReference type="ARBA" id="ARBA00022448"/>
    </source>
</evidence>
<dbReference type="AlphaFoldDB" id="A0AAN6JXR0"/>
<evidence type="ECO:0000313" key="6">
    <source>
        <dbReference type="Proteomes" id="UP001175353"/>
    </source>
</evidence>
<sequence length="126" mass="14136">YWRRHLFVLVLFDERLEDILAVLREESRRKGRDLTFEQLFISAPGSELAKELVKAIVNRNIANGSNVDGVAEALRRRCGSFCSADDVVIFKAQEQVKRASEAGGQSETGRVLLNESQRLFQKVAGA</sequence>
<proteinExistence type="predicted"/>
<dbReference type="Pfam" id="PF03177">
    <property type="entry name" value="Nucleoporin_C"/>
    <property type="match status" value="1"/>
</dbReference>
<dbReference type="Gene3D" id="1.20.58.1780">
    <property type="match status" value="1"/>
</dbReference>
<dbReference type="EMBL" id="JAUJLE010001676">
    <property type="protein sequence ID" value="KAK0948840.1"/>
    <property type="molecule type" value="Genomic_DNA"/>
</dbReference>
<keyword evidence="6" id="KW-1185">Reference proteome</keyword>
<gene>
    <name evidence="5" type="ORF">LTR91_026934</name>
</gene>
<reference evidence="5" key="1">
    <citation type="submission" date="2023-06" db="EMBL/GenBank/DDBJ databases">
        <title>Black Yeasts Isolated from many extreme environments.</title>
        <authorList>
            <person name="Coleine C."/>
            <person name="Stajich J.E."/>
            <person name="Selbmann L."/>
        </authorList>
    </citation>
    <scope>NUCLEOTIDE SEQUENCE</scope>
    <source>
        <strain evidence="5">CCFEE 5200</strain>
    </source>
</reference>
<dbReference type="PANTHER" id="PTHR10350">
    <property type="entry name" value="NUCLEAR PORE COMPLEX PROTEIN NUP155"/>
    <property type="match status" value="1"/>
</dbReference>
<dbReference type="Proteomes" id="UP001175353">
    <property type="component" value="Unassembled WGS sequence"/>
</dbReference>